<dbReference type="PANTHER" id="PTHR30604:SF1">
    <property type="entry name" value="DNA UTILIZATION PROTEIN HOFQ"/>
    <property type="match status" value="1"/>
</dbReference>
<name>A0A7C4QX10_9PLAN</name>
<dbReference type="PANTHER" id="PTHR30604">
    <property type="entry name" value="PROTEIN TRANSPORT PROTEIN HOFQ"/>
    <property type="match status" value="1"/>
</dbReference>
<dbReference type="GO" id="GO:0009306">
    <property type="term" value="P:protein secretion"/>
    <property type="evidence" value="ECO:0007669"/>
    <property type="project" value="InterPro"/>
</dbReference>
<accession>A0A7C4QX10</accession>
<comment type="similarity">
    <text evidence="1">Belongs to the bacterial secretin family.</text>
</comment>
<dbReference type="InterPro" id="IPR004846">
    <property type="entry name" value="T2SS/T3SS_dom"/>
</dbReference>
<organism evidence="4">
    <name type="scientific">Schlesneria paludicola</name>
    <dbReference type="NCBI Taxonomy" id="360056"/>
    <lineage>
        <taxon>Bacteria</taxon>
        <taxon>Pseudomonadati</taxon>
        <taxon>Planctomycetota</taxon>
        <taxon>Planctomycetia</taxon>
        <taxon>Planctomycetales</taxon>
        <taxon>Planctomycetaceae</taxon>
        <taxon>Schlesneria</taxon>
    </lineage>
</organism>
<sequence>MGRIIGLIGGTCLLIAVLRLTSWQHGDPTLLGGVDVADAQPKLTPRQLYRQGKELYLRGRYEAALPLLEAATSSTGGSSAAGSLSVADRRQAEEYLSRARLKLAQAATDVRGQSPDADPFAIAPRAADAGVDAMRTRVEKLLAQAQFALRRGEKQEAIRLAQLAQQVAKDARLKFAPGETSPEAFLAQLQGKPVATASATNPAQADLPEWAQDRPAASMVTNAAGKADGAGVELVAGIEEDISTTPAAASAKLGTPKDQTLALVASARADLKAGRYEEARRKALQAQELELAYDVVFELWDDRPSHVLAAIDRQTGTLTATKSPAEPSGAKLAGAGSSTAKAPTAESKKQQALRLLEQARKDLEAGNYQAARDKALKAEELNVAYQLFDDRPELVLNQVAAMMAAANIAQAKPEKADAAAQVSATGPDPKQKALDLLAQARAALDEGRIDEARQLAIEADRLKASYGLFDDRPDLVIEDIAKAVASGRAPTFESATKGPKASATPSAAERRPAATTGDVAHNATRPAGTNTREARSSSETSLGAKERARGLVAEAQRLMQAGDFEGARAAAQAAAELDVAYDLFEDRPEQILAQVEAAQKRDLAGRNTPNPAAATASGGTRLPAATASAAAPDTEIHTADVKFDETPAATLDVAPTGGELPVVTEVAPTGPSALQLYNQGMTELSRGNRQEAYRAFLKAHQTGQRLDPIKQQRLQNYLRELAPRQGNKIQLAANQVTDADLPATETAQHQEPLLLDQAGQQQAVKFDRMKTETLNAVFKAERLRSKDPQQALQIIEQAMAAVEGADLAPESSVALLRSLEKTRASLQAELARQQPNLEQARHNKEVLETIRGRQEHQIHVEQEFAKLVEEFNSLMDQRRFAEAEIVAKKAKELDPKNPVAEMLFWKSKLARRVESNNQLRNAKEESVWNQLNEVELAAIVTVGDDPIDFPHDWSDLTKRRKGKYRDGNRPRSDMERQIEQSLEKRISLHEENVPLAEVIKKIATVADINIHFDPLGLEDEGITSTTPVSIDVDGIKVKSALNLMLEPLQLGYMVKDEVLMITSRMRQQGDLVTATYSVADLVIPIPNFVPSPSVLSPNALSRSGGMGGGQMSVPPAGQPFAQVAPDALGGLAGVPGLDANERLRGAAPTPDFNTLVDLITTTVAPDSWQEVGGNGSIRHYETTLSLVVRQTQKVHEEIADLLTQLRRLQDLQVTIEVRIVTVTDQFFERIGIDFDFNIQDTVGGPNSDNNGNPLLPFGAVRVPQAGFAVQGQQAQGQQGQQAQQAQQATVGQFFTPGPTRELTNRDNYPRNGTIVGLSNPEQFEPNLDIPFRQGSFEIGVPQFGAFDPSAGIQMGMAVLSDIEAFFFIQAAQGDRRSNVMFAPKVTLFNGQTATVSDQTTRPFVISLIPTVGFFSAGFQPIIQFFPDGVSLTVSAVISADRRFVRLTMFPFFSNIVDVFTFSFAGGGIGGGGLGGGGFGGGGFGGGGFGGGQAPFGIGGGMGTTQMVMNSLFEQAGGGFGGGQGGFGGGQRGQVGQAGQAGAAVNVTVQQPVIAFVTVNTTVSVPDGGTVLLGGVKRLREGRNMAGVPILNKIPYVSRLFKNTGVGRDTESVMLMVTPRIIIQEEEEELLGIPTE</sequence>
<evidence type="ECO:0000313" key="4">
    <source>
        <dbReference type="EMBL" id="HGT40510.1"/>
    </source>
</evidence>
<feature type="region of interest" description="Disordered" evidence="2">
    <location>
        <begin position="319"/>
        <end position="351"/>
    </location>
</feature>
<dbReference type="InterPro" id="IPR011990">
    <property type="entry name" value="TPR-like_helical_dom_sf"/>
</dbReference>
<evidence type="ECO:0000256" key="2">
    <source>
        <dbReference type="SAM" id="MobiDB-lite"/>
    </source>
</evidence>
<dbReference type="InterPro" id="IPR019734">
    <property type="entry name" value="TPR_rpt"/>
</dbReference>
<dbReference type="EMBL" id="DSVQ01000018">
    <property type="protein sequence ID" value="HGT40510.1"/>
    <property type="molecule type" value="Genomic_DNA"/>
</dbReference>
<feature type="region of interest" description="Disordered" evidence="2">
    <location>
        <begin position="1294"/>
        <end position="1314"/>
    </location>
</feature>
<proteinExistence type="inferred from homology"/>
<feature type="compositionally biased region" description="Polar residues" evidence="2">
    <location>
        <begin position="527"/>
        <end position="541"/>
    </location>
</feature>
<protein>
    <recommendedName>
        <fullName evidence="3">Type II/III secretion system secretin-like domain-containing protein</fullName>
    </recommendedName>
</protein>
<reference evidence="4" key="1">
    <citation type="journal article" date="2020" name="mSystems">
        <title>Genome- and Community-Level Interaction Insights into Carbon Utilization and Element Cycling Functions of Hydrothermarchaeota in Hydrothermal Sediment.</title>
        <authorList>
            <person name="Zhou Z."/>
            <person name="Liu Y."/>
            <person name="Xu W."/>
            <person name="Pan J."/>
            <person name="Luo Z.H."/>
            <person name="Li M."/>
        </authorList>
    </citation>
    <scope>NUCLEOTIDE SEQUENCE [LARGE SCALE GENOMIC DNA]</scope>
    <source>
        <strain evidence="4">SpSt-508</strain>
    </source>
</reference>
<dbReference type="SUPFAM" id="SSF48452">
    <property type="entry name" value="TPR-like"/>
    <property type="match status" value="1"/>
</dbReference>
<gene>
    <name evidence="4" type="ORF">ENS64_14795</name>
</gene>
<dbReference type="Pfam" id="PF00263">
    <property type="entry name" value="Secretin"/>
    <property type="match status" value="1"/>
</dbReference>
<feature type="domain" description="Type II/III secretion system secretin-like" evidence="3">
    <location>
        <begin position="1539"/>
        <end position="1621"/>
    </location>
</feature>
<evidence type="ECO:0000256" key="1">
    <source>
        <dbReference type="RuleBase" id="RU004003"/>
    </source>
</evidence>
<evidence type="ECO:0000259" key="3">
    <source>
        <dbReference type="Pfam" id="PF00263"/>
    </source>
</evidence>
<dbReference type="SMART" id="SM00028">
    <property type="entry name" value="TPR"/>
    <property type="match status" value="5"/>
</dbReference>
<dbReference type="InterPro" id="IPR051808">
    <property type="entry name" value="Type_IV_pilus_biogenesis"/>
</dbReference>
<feature type="region of interest" description="Disordered" evidence="2">
    <location>
        <begin position="488"/>
        <end position="547"/>
    </location>
</feature>
<comment type="caution">
    <text evidence="4">The sequence shown here is derived from an EMBL/GenBank/DDBJ whole genome shotgun (WGS) entry which is preliminary data.</text>
</comment>
<feature type="region of interest" description="Disordered" evidence="2">
    <location>
        <begin position="601"/>
        <end position="633"/>
    </location>
</feature>